<name>A0A3M9N6Y7_9BACT</name>
<comment type="caution">
    <text evidence="1">The sequence shown here is derived from an EMBL/GenBank/DDBJ whole genome shotgun (WGS) entry which is preliminary data.</text>
</comment>
<gene>
    <name evidence="1" type="ORF">EFY79_18810</name>
</gene>
<dbReference type="AlphaFoldDB" id="A0A3M9N6Y7"/>
<dbReference type="Proteomes" id="UP000267223">
    <property type="component" value="Unassembled WGS sequence"/>
</dbReference>
<organism evidence="1 2">
    <name type="scientific">Hanamia caeni</name>
    <dbReference type="NCBI Taxonomy" id="2294116"/>
    <lineage>
        <taxon>Bacteria</taxon>
        <taxon>Pseudomonadati</taxon>
        <taxon>Bacteroidota</taxon>
        <taxon>Chitinophagia</taxon>
        <taxon>Chitinophagales</taxon>
        <taxon>Chitinophagaceae</taxon>
        <taxon>Hanamia</taxon>
    </lineage>
</organism>
<dbReference type="OrthoDB" id="667893at2"/>
<evidence type="ECO:0000313" key="1">
    <source>
        <dbReference type="EMBL" id="RNI33496.1"/>
    </source>
</evidence>
<dbReference type="SUPFAM" id="SSF48371">
    <property type="entry name" value="ARM repeat"/>
    <property type="match status" value="1"/>
</dbReference>
<evidence type="ECO:0000313" key="2">
    <source>
        <dbReference type="Proteomes" id="UP000267223"/>
    </source>
</evidence>
<accession>A0A3M9N6Y7</accession>
<dbReference type="EMBL" id="RJJR01000019">
    <property type="protein sequence ID" value="RNI33496.1"/>
    <property type="molecule type" value="Genomic_DNA"/>
</dbReference>
<proteinExistence type="predicted"/>
<evidence type="ECO:0008006" key="3">
    <source>
        <dbReference type="Google" id="ProtNLM"/>
    </source>
</evidence>
<dbReference type="RefSeq" id="WP_123122298.1">
    <property type="nucleotide sequence ID" value="NZ_RJJR01000019.1"/>
</dbReference>
<sequence length="171" mass="19897">MNLRRQILKEHTKANCEKIIAWVGEDVSRFNELFRFFLTDESRVTQRAAWPLSYCAIAHPGFIKENFDELIENLKKEPLHNAIKRNTVRLLQFVPLPEEYEGDVMNLCFHYLESPNEAVAIKAFSLTILGNLAKKYPEIIPEIKLLIKTQIDHQSAAFRQRAKKFLNDVPS</sequence>
<protein>
    <recommendedName>
        <fullName evidence="3">HEAT repeat domain-containing protein</fullName>
    </recommendedName>
</protein>
<reference evidence="1 2" key="1">
    <citation type="submission" date="2018-11" db="EMBL/GenBank/DDBJ databases">
        <title>Draft genome sequence of Ferruginibacter sp. BO-59.</title>
        <authorList>
            <person name="Im W.T."/>
        </authorList>
    </citation>
    <scope>NUCLEOTIDE SEQUENCE [LARGE SCALE GENOMIC DNA]</scope>
    <source>
        <strain evidence="1 2">BO-59</strain>
    </source>
</reference>
<dbReference type="InterPro" id="IPR016024">
    <property type="entry name" value="ARM-type_fold"/>
</dbReference>
<keyword evidence="2" id="KW-1185">Reference proteome</keyword>